<protein>
    <recommendedName>
        <fullName evidence="14">Crossover junction endonuclease MUS81</fullName>
        <ecNumber evidence="14">3.1.22.-</ecNumber>
    </recommendedName>
</protein>
<keyword evidence="9 14" id="KW-0460">Magnesium</keyword>
<evidence type="ECO:0000313" key="17">
    <source>
        <dbReference type="EMBL" id="CAF9930252.1"/>
    </source>
</evidence>
<dbReference type="GO" id="GO:0000712">
    <property type="term" value="P:resolution of meiotic recombination intermediates"/>
    <property type="evidence" value="ECO:0007669"/>
    <property type="project" value="UniProtKB-ARBA"/>
</dbReference>
<dbReference type="GO" id="GO:0006308">
    <property type="term" value="P:DNA catabolic process"/>
    <property type="evidence" value="ECO:0007669"/>
    <property type="project" value="UniProtKB-UniRule"/>
</dbReference>
<dbReference type="InterPro" id="IPR006166">
    <property type="entry name" value="ERCC4_domain"/>
</dbReference>
<proteinExistence type="inferred from homology"/>
<evidence type="ECO:0000256" key="15">
    <source>
        <dbReference type="SAM" id="MobiDB-lite"/>
    </source>
</evidence>
<evidence type="ECO:0000256" key="3">
    <source>
        <dbReference type="ARBA" id="ARBA00010015"/>
    </source>
</evidence>
<evidence type="ECO:0000256" key="10">
    <source>
        <dbReference type="ARBA" id="ARBA00023172"/>
    </source>
</evidence>
<dbReference type="Gene3D" id="1.10.10.10">
    <property type="entry name" value="Winged helix-like DNA-binding domain superfamily/Winged helix DNA-binding domain"/>
    <property type="match status" value="1"/>
</dbReference>
<dbReference type="GO" id="GO:0008821">
    <property type="term" value="F:crossover junction DNA endonuclease activity"/>
    <property type="evidence" value="ECO:0007669"/>
    <property type="project" value="UniProtKB-UniRule"/>
</dbReference>
<comment type="subunit">
    <text evidence="14">Interacts with EME1.</text>
</comment>
<dbReference type="InterPro" id="IPR027421">
    <property type="entry name" value="DNA_pol_lamdba_lyase_dom_sf"/>
</dbReference>
<keyword evidence="8 14" id="KW-0378">Hydrolase</keyword>
<feature type="compositionally biased region" description="Basic residues" evidence="15">
    <location>
        <begin position="83"/>
        <end position="92"/>
    </location>
</feature>
<comment type="function">
    <text evidence="14">Interacts with EME1 to form a DNA structure-specific endonuclease with substrate preference for branched DNA structures with a 5'-end at the branch nick. Typical substrates include 3'-flap structures, D-loops, replication forks and nicked Holliday junctions. May be required in mitosis for the processing of stalled or collapsed replication fork intermediates. May be required in meiosis for the repair of meiosis-specific double strand breaks subsequent to single-end invasion (SEI).</text>
</comment>
<dbReference type="GO" id="GO:0003677">
    <property type="term" value="F:DNA binding"/>
    <property type="evidence" value="ECO:0007669"/>
    <property type="project" value="UniProtKB-UniRule"/>
</dbReference>
<organism evidence="17 18">
    <name type="scientific">Imshaugia aleurites</name>
    <dbReference type="NCBI Taxonomy" id="172621"/>
    <lineage>
        <taxon>Eukaryota</taxon>
        <taxon>Fungi</taxon>
        <taxon>Dikarya</taxon>
        <taxon>Ascomycota</taxon>
        <taxon>Pezizomycotina</taxon>
        <taxon>Lecanoromycetes</taxon>
        <taxon>OSLEUM clade</taxon>
        <taxon>Lecanoromycetidae</taxon>
        <taxon>Lecanorales</taxon>
        <taxon>Lecanorineae</taxon>
        <taxon>Parmeliaceae</taxon>
        <taxon>Imshaugia</taxon>
    </lineage>
</organism>
<gene>
    <name evidence="17" type="primary">MUS81</name>
    <name evidence="17" type="ORF">IMSHALPRED_008128</name>
</gene>
<keyword evidence="18" id="KW-1185">Reference proteome</keyword>
<dbReference type="InterPro" id="IPR042530">
    <property type="entry name" value="EME1/EME2_C"/>
</dbReference>
<dbReference type="EC" id="3.1.22.-" evidence="14"/>
<keyword evidence="5 14" id="KW-0479">Metal-binding</keyword>
<dbReference type="SUPFAM" id="SSF47802">
    <property type="entry name" value="DNA polymerase beta, N-terminal domain-like"/>
    <property type="match status" value="1"/>
</dbReference>
<accession>A0A8H3FSD6</accession>
<evidence type="ECO:0000256" key="11">
    <source>
        <dbReference type="ARBA" id="ARBA00023204"/>
    </source>
</evidence>
<dbReference type="InterPro" id="IPR011335">
    <property type="entry name" value="Restrct_endonuc-II-like"/>
</dbReference>
<dbReference type="Gene3D" id="1.10.150.110">
    <property type="entry name" value="DNA polymerase beta, N-terminal domain-like"/>
    <property type="match status" value="1"/>
</dbReference>
<dbReference type="FunFam" id="1.10.150.110:FF:000001">
    <property type="entry name" value="Putative Crossover junction endonuclease MUS81"/>
    <property type="match status" value="1"/>
</dbReference>
<evidence type="ECO:0000256" key="2">
    <source>
        <dbReference type="ARBA" id="ARBA00004123"/>
    </source>
</evidence>
<dbReference type="GO" id="GO:0005634">
    <property type="term" value="C:nucleus"/>
    <property type="evidence" value="ECO:0007669"/>
    <property type="project" value="UniProtKB-SubCell"/>
</dbReference>
<dbReference type="GO" id="GO:0048257">
    <property type="term" value="F:3'-flap endonuclease activity"/>
    <property type="evidence" value="ECO:0007669"/>
    <property type="project" value="TreeGrafter"/>
</dbReference>
<evidence type="ECO:0000256" key="4">
    <source>
        <dbReference type="ARBA" id="ARBA00022722"/>
    </source>
</evidence>
<evidence type="ECO:0000256" key="7">
    <source>
        <dbReference type="ARBA" id="ARBA00022763"/>
    </source>
</evidence>
<dbReference type="Gene3D" id="3.40.50.10130">
    <property type="match status" value="1"/>
</dbReference>
<dbReference type="InterPro" id="IPR036388">
    <property type="entry name" value="WH-like_DNA-bd_sf"/>
</dbReference>
<keyword evidence="13" id="KW-0469">Meiosis</keyword>
<dbReference type="FunFam" id="1.10.10.10:FF:000307">
    <property type="entry name" value="Crossover junction endonuclease MUS81"/>
    <property type="match status" value="1"/>
</dbReference>
<dbReference type="Pfam" id="PF21136">
    <property type="entry name" value="WHD_MUS81"/>
    <property type="match status" value="1"/>
</dbReference>
<evidence type="ECO:0000259" key="16">
    <source>
        <dbReference type="SMART" id="SM00891"/>
    </source>
</evidence>
<feature type="region of interest" description="Disordered" evidence="15">
    <location>
        <begin position="77"/>
        <end position="96"/>
    </location>
</feature>
<dbReference type="InterPro" id="IPR047416">
    <property type="entry name" value="XPF_nuclease_Mus81"/>
</dbReference>
<dbReference type="InterPro" id="IPR047417">
    <property type="entry name" value="WHD_MUS81"/>
</dbReference>
<reference evidence="17" key="1">
    <citation type="submission" date="2021-03" db="EMBL/GenBank/DDBJ databases">
        <authorList>
            <person name="Tagirdzhanova G."/>
        </authorList>
    </citation>
    <scope>NUCLEOTIDE SEQUENCE</scope>
</reference>
<evidence type="ECO:0000256" key="6">
    <source>
        <dbReference type="ARBA" id="ARBA00022759"/>
    </source>
</evidence>
<dbReference type="Pfam" id="PF02732">
    <property type="entry name" value="ERCC4"/>
    <property type="match status" value="1"/>
</dbReference>
<evidence type="ECO:0000256" key="12">
    <source>
        <dbReference type="ARBA" id="ARBA00023242"/>
    </source>
</evidence>
<dbReference type="GO" id="GO:0031573">
    <property type="term" value="P:mitotic intra-S DNA damage checkpoint signaling"/>
    <property type="evidence" value="ECO:0007669"/>
    <property type="project" value="TreeGrafter"/>
</dbReference>
<keyword evidence="7 14" id="KW-0227">DNA damage</keyword>
<evidence type="ECO:0000256" key="5">
    <source>
        <dbReference type="ARBA" id="ARBA00022723"/>
    </source>
</evidence>
<sequence>MASTCANPLLLEWIKEIYDLAKERNSKGVTTYKRAYDSMKACPLTFSHPSEAQQLDGIGPKICDRLTEKLKEHCEANGLPAPKKSRGKARKRMSAEDLVNGEDSAVPLAKKPRKAKPYVPSLRSGPYALIVALSSMPEESLQSLSKKELVDLAQPYCDSSFTVPSESGKFYTAWNSMTTLVNKDLVQEKGRPLRRYALTEDGWEVARRINAVRAGEIGGNATKRSKNRHGSGSPNNPGGKAHTGHANSRFLDLEGDFEEEEEASRLLATSSASAKKPKQPQPTSSPAGQRLGGAPIDKYGTFSKSKTQEPPVAPTRNLVELLSSPEPDSAPGIPWASSTFDQDSRSLTSRPASKSLQQTHMPPTSKSTLQATNKIPMPPAHSSDTVSTLPTFDPILLAPGTFTVHLVLDNREVRTKEDRDYIAEELIKKGTKPLVRPLELGDFFWVAKCHDSDLLSRYGEEGSEICLDWIVERKRLDDLVGSITDGRFQEQKFRLRRSGVKNVIYLIEEFSLSSEKSTKFHEAIQTAIASTQVVNGYFVKRTEKLDETIRYLARMTKMLKSLYESKPLYLIPTKALTPTTYLPLLSHLRTHPSHVDKSYHITYPSFALLSSKSDTLTLRDVFLKMLMCTRGISGDKALAIQKHWGTPRAFIDAFEACATQKEREAMIETRLGGTVGRAKIKGVLGAKVAGVWGEAGSV</sequence>
<evidence type="ECO:0000256" key="1">
    <source>
        <dbReference type="ARBA" id="ARBA00001946"/>
    </source>
</evidence>
<keyword evidence="6 14" id="KW-0255">Endonuclease</keyword>
<dbReference type="GO" id="GO:0000727">
    <property type="term" value="P:double-strand break repair via break-induced replication"/>
    <property type="evidence" value="ECO:0007669"/>
    <property type="project" value="UniProtKB-UniRule"/>
</dbReference>
<dbReference type="PANTHER" id="PTHR13451:SF0">
    <property type="entry name" value="CROSSOVER JUNCTION ENDONUCLEASE MUS81"/>
    <property type="match status" value="1"/>
</dbReference>
<keyword evidence="12 14" id="KW-0539">Nucleus</keyword>
<keyword evidence="11 14" id="KW-0234">DNA repair</keyword>
<comment type="similarity">
    <text evidence="3 14">Belongs to the XPF family.</text>
</comment>
<evidence type="ECO:0000256" key="13">
    <source>
        <dbReference type="ARBA" id="ARBA00023254"/>
    </source>
</evidence>
<comment type="subcellular location">
    <subcellularLocation>
        <location evidence="2 14">Nucleus</location>
    </subcellularLocation>
</comment>
<keyword evidence="4 14" id="KW-0540">Nuclease</keyword>
<dbReference type="PANTHER" id="PTHR13451">
    <property type="entry name" value="CLASS II CROSSOVER JUNCTION ENDONUCLEASE MUS81"/>
    <property type="match status" value="1"/>
</dbReference>
<dbReference type="Gene3D" id="1.10.150.670">
    <property type="entry name" value="Crossover junction endonuclease EME1, DNA-binding domain"/>
    <property type="match status" value="1"/>
</dbReference>
<dbReference type="AlphaFoldDB" id="A0A8H3FSD6"/>
<evidence type="ECO:0000256" key="14">
    <source>
        <dbReference type="RuleBase" id="RU369042"/>
    </source>
</evidence>
<evidence type="ECO:0000313" key="18">
    <source>
        <dbReference type="Proteomes" id="UP000664534"/>
    </source>
</evidence>
<dbReference type="FunFam" id="3.40.50.10130:FF:000003">
    <property type="entry name" value="Crossover junction endonuclease MUS81"/>
    <property type="match status" value="1"/>
</dbReference>
<feature type="region of interest" description="Disordered" evidence="15">
    <location>
        <begin position="216"/>
        <end position="246"/>
    </location>
</feature>
<comment type="cofactor">
    <cofactor evidence="1 14">
        <name>Mg(2+)</name>
        <dbReference type="ChEBI" id="CHEBI:18420"/>
    </cofactor>
</comment>
<dbReference type="Pfam" id="PF14716">
    <property type="entry name" value="HHH_8"/>
    <property type="match status" value="1"/>
</dbReference>
<dbReference type="InterPro" id="IPR033309">
    <property type="entry name" value="Mus81"/>
</dbReference>
<keyword evidence="10 14" id="KW-0233">DNA recombination</keyword>
<comment type="caution">
    <text evidence="17">The sequence shown here is derived from an EMBL/GenBank/DDBJ whole genome shotgun (WGS) entry which is preliminary data.</text>
</comment>
<evidence type="ECO:0000256" key="9">
    <source>
        <dbReference type="ARBA" id="ARBA00022842"/>
    </source>
</evidence>
<dbReference type="SUPFAM" id="SSF52980">
    <property type="entry name" value="Restriction endonuclease-like"/>
    <property type="match status" value="1"/>
</dbReference>
<name>A0A8H3FSD6_9LECA</name>
<dbReference type="CDD" id="cd21036">
    <property type="entry name" value="WH_MUS81"/>
    <property type="match status" value="1"/>
</dbReference>
<dbReference type="GO" id="GO:0048476">
    <property type="term" value="C:Holliday junction resolvase complex"/>
    <property type="evidence" value="ECO:0007669"/>
    <property type="project" value="UniProtKB-UniRule"/>
</dbReference>
<dbReference type="GO" id="GO:0031297">
    <property type="term" value="P:replication fork processing"/>
    <property type="evidence" value="ECO:0007669"/>
    <property type="project" value="UniProtKB-ARBA"/>
</dbReference>
<dbReference type="CDD" id="cd20074">
    <property type="entry name" value="XPF_nuclease_Mus81"/>
    <property type="match status" value="1"/>
</dbReference>
<feature type="region of interest" description="Disordered" evidence="15">
    <location>
        <begin position="258"/>
        <end position="386"/>
    </location>
</feature>
<dbReference type="GO" id="GO:0046872">
    <property type="term" value="F:metal ion binding"/>
    <property type="evidence" value="ECO:0007669"/>
    <property type="project" value="UniProtKB-UniRule"/>
</dbReference>
<feature type="compositionally biased region" description="Polar residues" evidence="15">
    <location>
        <begin position="336"/>
        <end position="373"/>
    </location>
</feature>
<dbReference type="Proteomes" id="UP000664534">
    <property type="component" value="Unassembled WGS sequence"/>
</dbReference>
<evidence type="ECO:0000256" key="8">
    <source>
        <dbReference type="ARBA" id="ARBA00022801"/>
    </source>
</evidence>
<dbReference type="EMBL" id="CAJPDT010000056">
    <property type="protein sequence ID" value="CAF9930252.1"/>
    <property type="molecule type" value="Genomic_DNA"/>
</dbReference>
<dbReference type="OrthoDB" id="5963188at2759"/>
<dbReference type="InterPro" id="IPR010996">
    <property type="entry name" value="HHH_MUS81"/>
</dbReference>
<dbReference type="SMART" id="SM00891">
    <property type="entry name" value="ERCC4"/>
    <property type="match status" value="1"/>
</dbReference>
<feature type="domain" description="ERCC4" evidence="16">
    <location>
        <begin position="405"/>
        <end position="511"/>
    </location>
</feature>